<organism evidence="1 2">
    <name type="scientific">Candidatus Allocopromorpha excrementigallinarum</name>
    <dbReference type="NCBI Taxonomy" id="2840742"/>
    <lineage>
        <taxon>Bacteria</taxon>
        <taxon>Bacillati</taxon>
        <taxon>Bacillota</taxon>
        <taxon>Clostridia</taxon>
        <taxon>Eubacteriales</taxon>
        <taxon>Eubacteriaceae</taxon>
        <taxon>Eubacteriaceae incertae sedis</taxon>
        <taxon>Candidatus Allocopromorpha</taxon>
    </lineage>
</organism>
<evidence type="ECO:0000313" key="1">
    <source>
        <dbReference type="EMBL" id="HIU26179.1"/>
    </source>
</evidence>
<gene>
    <name evidence="1" type="ORF">IAC50_06790</name>
</gene>
<proteinExistence type="predicted"/>
<sequence>MKEKREIISQIADLLAYKIRSGELSQEGGDKIWRVALKYPEKVDAITDILNMELPEEETVAKVEGLV</sequence>
<reference evidence="1" key="1">
    <citation type="submission" date="2020-10" db="EMBL/GenBank/DDBJ databases">
        <authorList>
            <person name="Gilroy R."/>
        </authorList>
    </citation>
    <scope>NUCLEOTIDE SEQUENCE</scope>
    <source>
        <strain evidence="1">ChiHcec3-6078</strain>
    </source>
</reference>
<comment type="caution">
    <text evidence="1">The sequence shown here is derived from an EMBL/GenBank/DDBJ whole genome shotgun (WGS) entry which is preliminary data.</text>
</comment>
<dbReference type="Proteomes" id="UP000824090">
    <property type="component" value="Unassembled WGS sequence"/>
</dbReference>
<reference evidence="1" key="2">
    <citation type="journal article" date="2021" name="PeerJ">
        <title>Extensive microbial diversity within the chicken gut microbiome revealed by metagenomics and culture.</title>
        <authorList>
            <person name="Gilroy R."/>
            <person name="Ravi A."/>
            <person name="Getino M."/>
            <person name="Pursley I."/>
            <person name="Horton D.L."/>
            <person name="Alikhan N.F."/>
            <person name="Baker D."/>
            <person name="Gharbi K."/>
            <person name="Hall N."/>
            <person name="Watson M."/>
            <person name="Adriaenssens E.M."/>
            <person name="Foster-Nyarko E."/>
            <person name="Jarju S."/>
            <person name="Secka A."/>
            <person name="Antonio M."/>
            <person name="Oren A."/>
            <person name="Chaudhuri R.R."/>
            <person name="La Ragione R."/>
            <person name="Hildebrand F."/>
            <person name="Pallen M.J."/>
        </authorList>
    </citation>
    <scope>NUCLEOTIDE SEQUENCE</scope>
    <source>
        <strain evidence="1">ChiHcec3-6078</strain>
    </source>
</reference>
<name>A0A9D1I0Z8_9FIRM</name>
<protein>
    <submittedName>
        <fullName evidence="1">Uncharacterized protein</fullName>
    </submittedName>
</protein>
<accession>A0A9D1I0Z8</accession>
<evidence type="ECO:0000313" key="2">
    <source>
        <dbReference type="Proteomes" id="UP000824090"/>
    </source>
</evidence>
<dbReference type="EMBL" id="DVMP01000125">
    <property type="protein sequence ID" value="HIU26179.1"/>
    <property type="molecule type" value="Genomic_DNA"/>
</dbReference>
<dbReference type="AlphaFoldDB" id="A0A9D1I0Z8"/>